<evidence type="ECO:0000313" key="2">
    <source>
        <dbReference type="Proteomes" id="UP000830768"/>
    </source>
</evidence>
<dbReference type="Proteomes" id="UP000830768">
    <property type="component" value="Chromosome 5"/>
</dbReference>
<reference evidence="1" key="1">
    <citation type="submission" date="2021-11" db="EMBL/GenBank/DDBJ databases">
        <title>Fusarium solani-melongenae Genome sequencing and assembly.</title>
        <authorList>
            <person name="Xie S."/>
            <person name="Huang L."/>
            <person name="Zhang X."/>
        </authorList>
    </citation>
    <scope>NUCLEOTIDE SEQUENCE</scope>
    <source>
        <strain evidence="1">CRI 24-3</strain>
    </source>
</reference>
<gene>
    <name evidence="1" type="ORF">LCI18_006824</name>
</gene>
<sequence length="335" mass="38283">MAGSVPDTPLIPHGRNTPLSAPSPSRQTSSLRLDDVALEIRQIEVDRTSIGLVRELQEVGMGIGILPLELRDHMTRHLQEENQPSYMWKQAFQEDPDTLPGNFPNWATLAHFREKAQDCFNEGHDESSWNVEVYHRLLMRIFRKTGHLVENVDFMACASARPHESYLPQPLGPKMVDFCLFDTSRSDDAARRELARTTPTLSVNHTDFAPLQLRPIVLGITTAPPSGDLEATRLQVGEWHRAQWRFLRSIVMQKIAAVEPNEATLHRLTDETLGKLDYIPGIITRDRVVLWTELEFGSTQTIMKSYQIVAGLRHVARWADDFYMPWFRSNCCRSQ</sequence>
<name>A0ACD3Z3P9_FUSSC</name>
<organism evidence="1 2">
    <name type="scientific">Fusarium solani subsp. cucurbitae</name>
    <name type="common">Neocosmosporum cucurbitae</name>
    <dbReference type="NCBI Taxonomy" id="2747967"/>
    <lineage>
        <taxon>Eukaryota</taxon>
        <taxon>Fungi</taxon>
        <taxon>Dikarya</taxon>
        <taxon>Ascomycota</taxon>
        <taxon>Pezizomycotina</taxon>
        <taxon>Sordariomycetes</taxon>
        <taxon>Hypocreomycetidae</taxon>
        <taxon>Hypocreales</taxon>
        <taxon>Nectriaceae</taxon>
        <taxon>Fusarium</taxon>
        <taxon>Fusarium solani species complex</taxon>
    </lineage>
</organism>
<proteinExistence type="predicted"/>
<protein>
    <submittedName>
        <fullName evidence="1">Uncharacterized protein</fullName>
    </submittedName>
</protein>
<dbReference type="EMBL" id="CP090034">
    <property type="protein sequence ID" value="UPK95889.1"/>
    <property type="molecule type" value="Genomic_DNA"/>
</dbReference>
<accession>A0ACD3Z3P9</accession>
<evidence type="ECO:0000313" key="1">
    <source>
        <dbReference type="EMBL" id="UPK95889.1"/>
    </source>
</evidence>
<keyword evidence="2" id="KW-1185">Reference proteome</keyword>